<proteinExistence type="inferred from homology"/>
<dbReference type="Proteomes" id="UP000245119">
    <property type="component" value="Linkage Group LG7"/>
</dbReference>
<evidence type="ECO:0000256" key="3">
    <source>
        <dbReference type="ARBA" id="ARBA00022679"/>
    </source>
</evidence>
<evidence type="ECO:0000313" key="7">
    <source>
        <dbReference type="EMBL" id="PVD27403.1"/>
    </source>
</evidence>
<dbReference type="InterPro" id="IPR016035">
    <property type="entry name" value="Acyl_Trfase/lysoPLipase"/>
</dbReference>
<evidence type="ECO:0000256" key="5">
    <source>
        <dbReference type="SAM" id="MobiDB-lite"/>
    </source>
</evidence>
<evidence type="ECO:0000313" key="8">
    <source>
        <dbReference type="Proteomes" id="UP000245119"/>
    </source>
</evidence>
<dbReference type="PANTHER" id="PTHR43775:SF37">
    <property type="entry name" value="SI:DKEY-61P9.11"/>
    <property type="match status" value="1"/>
</dbReference>
<dbReference type="Gene3D" id="3.40.366.10">
    <property type="entry name" value="Malonyl-Coenzyme A Acyl Carrier Protein, domain 2"/>
    <property type="match status" value="1"/>
</dbReference>
<comment type="similarity">
    <text evidence="4">Belongs to the thiolase-like superfamily. Beta-ketoacyl-ACP synthases family.</text>
</comment>
<keyword evidence="2" id="KW-0597">Phosphoprotein</keyword>
<name>A0A2T7P1Y4_POMCA</name>
<comment type="caution">
    <text evidence="7">The sequence shown here is derived from an EMBL/GenBank/DDBJ whole genome shotgun (WGS) entry which is preliminary data.</text>
</comment>
<evidence type="ECO:0000256" key="4">
    <source>
        <dbReference type="RuleBase" id="RU003694"/>
    </source>
</evidence>
<dbReference type="InterPro" id="IPR014030">
    <property type="entry name" value="Ketoacyl_synth_N"/>
</dbReference>
<dbReference type="STRING" id="400727.A0A2T7P1Y4"/>
<dbReference type="InterPro" id="IPR018201">
    <property type="entry name" value="Ketoacyl_synth_AS"/>
</dbReference>
<dbReference type="PROSITE" id="PS00606">
    <property type="entry name" value="KS3_1"/>
    <property type="match status" value="1"/>
</dbReference>
<dbReference type="InterPro" id="IPR016039">
    <property type="entry name" value="Thiolase-like"/>
</dbReference>
<dbReference type="EMBL" id="PZQS01000007">
    <property type="protein sequence ID" value="PVD27403.1"/>
    <property type="molecule type" value="Genomic_DNA"/>
</dbReference>
<dbReference type="GO" id="GO:0004312">
    <property type="term" value="F:fatty acid synthase activity"/>
    <property type="evidence" value="ECO:0007669"/>
    <property type="project" value="TreeGrafter"/>
</dbReference>
<keyword evidence="1" id="KW-0596">Phosphopantetheine</keyword>
<dbReference type="SUPFAM" id="SSF52151">
    <property type="entry name" value="FabD/lysophospholipase-like"/>
    <property type="match status" value="1"/>
</dbReference>
<evidence type="ECO:0000256" key="1">
    <source>
        <dbReference type="ARBA" id="ARBA00022450"/>
    </source>
</evidence>
<keyword evidence="8" id="KW-1185">Reference proteome</keyword>
<feature type="compositionally biased region" description="Polar residues" evidence="5">
    <location>
        <begin position="52"/>
        <end position="67"/>
    </location>
</feature>
<dbReference type="SMART" id="SM00825">
    <property type="entry name" value="PKS_KS"/>
    <property type="match status" value="1"/>
</dbReference>
<accession>A0A2T7P1Y4</accession>
<feature type="compositionally biased region" description="Polar residues" evidence="5">
    <location>
        <begin position="19"/>
        <end position="39"/>
    </location>
</feature>
<dbReference type="GO" id="GO:0006633">
    <property type="term" value="P:fatty acid biosynthetic process"/>
    <property type="evidence" value="ECO:0007669"/>
    <property type="project" value="InterPro"/>
</dbReference>
<dbReference type="CDD" id="cd00833">
    <property type="entry name" value="PKS"/>
    <property type="match status" value="1"/>
</dbReference>
<dbReference type="InterPro" id="IPR020841">
    <property type="entry name" value="PKS_Beta-ketoAc_synthase_dom"/>
</dbReference>
<feature type="region of interest" description="Disordered" evidence="5">
    <location>
        <begin position="1"/>
        <end position="86"/>
    </location>
</feature>
<dbReference type="InterPro" id="IPR050091">
    <property type="entry name" value="PKS_NRPS_Biosynth_Enz"/>
</dbReference>
<dbReference type="InterPro" id="IPR014031">
    <property type="entry name" value="Ketoacyl_synth_C"/>
</dbReference>
<organism evidence="7 8">
    <name type="scientific">Pomacea canaliculata</name>
    <name type="common">Golden apple snail</name>
    <dbReference type="NCBI Taxonomy" id="400727"/>
    <lineage>
        <taxon>Eukaryota</taxon>
        <taxon>Metazoa</taxon>
        <taxon>Spiralia</taxon>
        <taxon>Lophotrochozoa</taxon>
        <taxon>Mollusca</taxon>
        <taxon>Gastropoda</taxon>
        <taxon>Caenogastropoda</taxon>
        <taxon>Architaenioglossa</taxon>
        <taxon>Ampullarioidea</taxon>
        <taxon>Ampullariidae</taxon>
        <taxon>Pomacea</taxon>
    </lineage>
</organism>
<evidence type="ECO:0000256" key="2">
    <source>
        <dbReference type="ARBA" id="ARBA00022553"/>
    </source>
</evidence>
<dbReference type="SUPFAM" id="SSF53901">
    <property type="entry name" value="Thiolase-like"/>
    <property type="match status" value="2"/>
</dbReference>
<dbReference type="GO" id="GO:0004315">
    <property type="term" value="F:3-oxoacyl-[acyl-carrier-protein] synthase activity"/>
    <property type="evidence" value="ECO:0007669"/>
    <property type="project" value="InterPro"/>
</dbReference>
<dbReference type="AlphaFoldDB" id="A0A2T7P1Y4"/>
<reference evidence="7 8" key="1">
    <citation type="submission" date="2018-04" db="EMBL/GenBank/DDBJ databases">
        <title>The genome of golden apple snail Pomacea canaliculata provides insight into stress tolerance and invasive adaptation.</title>
        <authorList>
            <person name="Liu C."/>
            <person name="Liu B."/>
            <person name="Ren Y."/>
            <person name="Zhang Y."/>
            <person name="Wang H."/>
            <person name="Li S."/>
            <person name="Jiang F."/>
            <person name="Yin L."/>
            <person name="Zhang G."/>
            <person name="Qian W."/>
            <person name="Fan W."/>
        </authorList>
    </citation>
    <scope>NUCLEOTIDE SEQUENCE [LARGE SCALE GENOMIC DNA]</scope>
    <source>
        <strain evidence="7">SZHN2017</strain>
        <tissue evidence="7">Muscle</tissue>
    </source>
</reference>
<dbReference type="PANTHER" id="PTHR43775">
    <property type="entry name" value="FATTY ACID SYNTHASE"/>
    <property type="match status" value="1"/>
</dbReference>
<dbReference type="Pfam" id="PF00109">
    <property type="entry name" value="ketoacyl-synt"/>
    <property type="match status" value="1"/>
</dbReference>
<dbReference type="OrthoDB" id="329835at2759"/>
<feature type="domain" description="Ketosynthase family 3 (KS3)" evidence="6">
    <location>
        <begin position="98"/>
        <end position="521"/>
    </location>
</feature>
<dbReference type="Gene3D" id="3.40.47.10">
    <property type="match status" value="1"/>
</dbReference>
<dbReference type="Gene3D" id="3.30.70.3290">
    <property type="match status" value="1"/>
</dbReference>
<dbReference type="PROSITE" id="PS52004">
    <property type="entry name" value="KS3_2"/>
    <property type="match status" value="1"/>
</dbReference>
<dbReference type="InterPro" id="IPR001227">
    <property type="entry name" value="Ac_transferase_dom_sf"/>
</dbReference>
<gene>
    <name evidence="7" type="ORF">C0Q70_12561</name>
</gene>
<evidence type="ECO:0000259" key="6">
    <source>
        <dbReference type="PROSITE" id="PS52004"/>
    </source>
</evidence>
<protein>
    <recommendedName>
        <fullName evidence="6">Ketosynthase family 3 (KS3) domain-containing protein</fullName>
    </recommendedName>
</protein>
<keyword evidence="3 4" id="KW-0808">Transferase</keyword>
<sequence length="649" mass="70494">MASYFLKKNSPVKTVEANGKTTSRTDTTGEVTSSSSEQTADPARPAVEKQSSETAVSMVTPSPQEGETSGVVCSPEQTEDPPSYDRNSVARSTYENIDNAVAIVGIAAITPGAENIRDFWRLLKNGESHITDVPASRWHIDAFYDSDPLKPGTAYVRKAGFVKDAEKFDNAFFGISEYEAASMDPQQSLLLECTYRALENGGITHISGTNTGVFVGAMTSDHAVFYPAGSPEVDSYTATGVSSSMLAARVSYVYNLLGPSMVIDTACSSSLVAIHQGIQAIKNGDCGMAICGGVNYIGAPTMFVQLSKTKMLSPTGQSRAFSADADGYVRGEGCGIVVLKRLKDALDNNDHIWATVVSGVNQDGHTVTPVTAPSGTQQEKLMTDIYTKYGVDVSRLDYIEAHVVHALRCEWYLDLTRGNLPHTGTGTRAGDPVEVNSLGHFLKTMSEPRTRFIGSVKTNIGHLEAAAGVIGVIKVLLMMKHDTIVPSLHCQDTKQSLIGSMETIRESLGKGGAVNDGQNDERLLMNIAYTSSVRRDHYSFRKAFVVDGMKELYDSVSRSLAEVPPASPTRSRHLVFIFCGMGTAWPGMCKKMMRRFPVFEETMQRIDQILSEINENSWSLVDRLCNEYPTEDPVFSPIAINAPRTGFWG</sequence>
<dbReference type="Pfam" id="PF02801">
    <property type="entry name" value="Ketoacyl-synt_C"/>
    <property type="match status" value="2"/>
</dbReference>